<evidence type="ECO:0000256" key="4">
    <source>
        <dbReference type="ARBA" id="ARBA00023002"/>
    </source>
</evidence>
<evidence type="ECO:0000256" key="1">
    <source>
        <dbReference type="ARBA" id="ARBA00001974"/>
    </source>
</evidence>
<reference evidence="5 6" key="1">
    <citation type="submission" date="2016-12" db="EMBL/GenBank/DDBJ databases">
        <title>The genomes of Aspergillus section Nigri reveals drivers in fungal speciation.</title>
        <authorList>
            <consortium name="DOE Joint Genome Institute"/>
            <person name="Vesth T.C."/>
            <person name="Nybo J."/>
            <person name="Theobald S."/>
            <person name="Brandl J."/>
            <person name="Frisvad J.C."/>
            <person name="Nielsen K.F."/>
            <person name="Lyhne E.K."/>
            <person name="Kogle M.E."/>
            <person name="Kuo A."/>
            <person name="Riley R."/>
            <person name="Clum A."/>
            <person name="Nolan M."/>
            <person name="Lipzen A."/>
            <person name="Salamov A."/>
            <person name="Henrissat B."/>
            <person name="Wiebenga A."/>
            <person name="De Vries R.P."/>
            <person name="Grigoriev I.V."/>
            <person name="Mortensen U.H."/>
            <person name="Andersen M.R."/>
            <person name="Baker S.E."/>
        </authorList>
    </citation>
    <scope>NUCLEOTIDE SEQUENCE [LARGE SCALE GENOMIC DNA]</scope>
    <source>
        <strain evidence="5 6">JOP 1030-1</strain>
    </source>
</reference>
<dbReference type="EMBL" id="KZ821256">
    <property type="protein sequence ID" value="PYH41989.1"/>
    <property type="molecule type" value="Genomic_DNA"/>
</dbReference>
<sequence>MQEGWSKPSAPARLLGTSTINDKSWANSNPNQTGNVSLWIDQVLSRIPGPKTCKLTTESDVKRGLEWQTLFEYCKKSESFQVPTEAQIAHGAHYNASYHGGLQGPLKVGWATSMTNSSVFPVLEQPFEKLGVQYNPDSEGGKMVGLTVRPDTLDRTRNVHEDAAEGSMVNPEPNPESKVYATQNLRVVDASVLSFQLCGHLTSMLSVNHYQTRHFDAAGNIAPEHQLPPACVGAVCLASSLFWFDRTGNVDSAHCWRRRCSGISGSAGRVKYVAWVPGRAFCDVSLSAVEIREEIAVDESIRET</sequence>
<dbReference type="RefSeq" id="XP_025427971.1">
    <property type="nucleotide sequence ID" value="XM_025577638.1"/>
</dbReference>
<accession>A0A318Z4L5</accession>
<evidence type="ECO:0000313" key="5">
    <source>
        <dbReference type="EMBL" id="PYH41989.1"/>
    </source>
</evidence>
<dbReference type="OrthoDB" id="269227at2759"/>
<proteinExistence type="predicted"/>
<name>A0A318Z4L5_9EURO</name>
<evidence type="ECO:0000313" key="6">
    <source>
        <dbReference type="Proteomes" id="UP000248349"/>
    </source>
</evidence>
<dbReference type="Gene3D" id="3.30.560.10">
    <property type="entry name" value="Glucose Oxidase, domain 3"/>
    <property type="match status" value="2"/>
</dbReference>
<keyword evidence="3" id="KW-0274">FAD</keyword>
<dbReference type="InterPro" id="IPR036188">
    <property type="entry name" value="FAD/NAD-bd_sf"/>
</dbReference>
<evidence type="ECO:0000256" key="3">
    <source>
        <dbReference type="ARBA" id="ARBA00022827"/>
    </source>
</evidence>
<gene>
    <name evidence="5" type="ORF">BP01DRAFT_385841</name>
</gene>
<evidence type="ECO:0008006" key="7">
    <source>
        <dbReference type="Google" id="ProtNLM"/>
    </source>
</evidence>
<dbReference type="Gene3D" id="4.10.450.10">
    <property type="entry name" value="Glucose Oxidase, domain 2"/>
    <property type="match status" value="1"/>
</dbReference>
<dbReference type="AlphaFoldDB" id="A0A318Z4L5"/>
<dbReference type="GeneID" id="37078867"/>
<keyword evidence="4" id="KW-0560">Oxidoreductase</keyword>
<dbReference type="Gene3D" id="3.50.50.60">
    <property type="entry name" value="FAD/NAD(P)-binding domain"/>
    <property type="match status" value="1"/>
</dbReference>
<dbReference type="STRING" id="1450539.A0A318Z4L5"/>
<comment type="cofactor">
    <cofactor evidence="1">
        <name>FAD</name>
        <dbReference type="ChEBI" id="CHEBI:57692"/>
    </cofactor>
</comment>
<keyword evidence="6" id="KW-1185">Reference proteome</keyword>
<evidence type="ECO:0000256" key="2">
    <source>
        <dbReference type="ARBA" id="ARBA00022630"/>
    </source>
</evidence>
<organism evidence="5 6">
    <name type="scientific">Aspergillus saccharolyticus JOP 1030-1</name>
    <dbReference type="NCBI Taxonomy" id="1450539"/>
    <lineage>
        <taxon>Eukaryota</taxon>
        <taxon>Fungi</taxon>
        <taxon>Dikarya</taxon>
        <taxon>Ascomycota</taxon>
        <taxon>Pezizomycotina</taxon>
        <taxon>Eurotiomycetes</taxon>
        <taxon>Eurotiomycetidae</taxon>
        <taxon>Eurotiales</taxon>
        <taxon>Aspergillaceae</taxon>
        <taxon>Aspergillus</taxon>
        <taxon>Aspergillus subgen. Circumdati</taxon>
    </lineage>
</organism>
<dbReference type="Proteomes" id="UP000248349">
    <property type="component" value="Unassembled WGS sequence"/>
</dbReference>
<dbReference type="InterPro" id="IPR027424">
    <property type="entry name" value="Glucose_Oxidase_domain_2"/>
</dbReference>
<protein>
    <recommendedName>
        <fullName evidence="7">Glucose-methanol-choline oxidoreductase C-terminal domain-containing protein</fullName>
    </recommendedName>
</protein>
<keyword evidence="2" id="KW-0285">Flavoprotein</keyword>
<dbReference type="GO" id="GO:0016491">
    <property type="term" value="F:oxidoreductase activity"/>
    <property type="evidence" value="ECO:0007669"/>
    <property type="project" value="UniProtKB-KW"/>
</dbReference>